<feature type="transmembrane region" description="Helical" evidence="2">
    <location>
        <begin position="320"/>
        <end position="338"/>
    </location>
</feature>
<protein>
    <recommendedName>
        <fullName evidence="5">TrbL/VirB6 plasmid conjugal transfer protein</fullName>
    </recommendedName>
</protein>
<feature type="transmembrane region" description="Helical" evidence="2">
    <location>
        <begin position="222"/>
        <end position="239"/>
    </location>
</feature>
<evidence type="ECO:0008006" key="5">
    <source>
        <dbReference type="Google" id="ProtNLM"/>
    </source>
</evidence>
<dbReference type="Proteomes" id="UP000290439">
    <property type="component" value="Chromosome"/>
</dbReference>
<organism evidence="3 4">
    <name type="scientific">Nocardia cyriacigeorgica</name>
    <dbReference type="NCBI Taxonomy" id="135487"/>
    <lineage>
        <taxon>Bacteria</taxon>
        <taxon>Bacillati</taxon>
        <taxon>Actinomycetota</taxon>
        <taxon>Actinomycetes</taxon>
        <taxon>Mycobacteriales</taxon>
        <taxon>Nocardiaceae</taxon>
        <taxon>Nocardia</taxon>
    </lineage>
</organism>
<feature type="transmembrane region" description="Helical" evidence="2">
    <location>
        <begin position="251"/>
        <end position="275"/>
    </location>
</feature>
<evidence type="ECO:0000256" key="2">
    <source>
        <dbReference type="SAM" id="Phobius"/>
    </source>
</evidence>
<feature type="compositionally biased region" description="Gly residues" evidence="1">
    <location>
        <begin position="355"/>
        <end position="395"/>
    </location>
</feature>
<feature type="compositionally biased region" description="Gly residues" evidence="1">
    <location>
        <begin position="410"/>
        <end position="419"/>
    </location>
</feature>
<evidence type="ECO:0000256" key="1">
    <source>
        <dbReference type="SAM" id="MobiDB-lite"/>
    </source>
</evidence>
<dbReference type="EMBL" id="LR215973">
    <property type="protein sequence ID" value="VFA96266.1"/>
    <property type="molecule type" value="Genomic_DNA"/>
</dbReference>
<gene>
    <name evidence="3" type="ORF">NCTC10797_00015</name>
</gene>
<feature type="compositionally biased region" description="Low complexity" evidence="1">
    <location>
        <begin position="420"/>
        <end position="458"/>
    </location>
</feature>
<feature type="transmembrane region" description="Helical" evidence="2">
    <location>
        <begin position="97"/>
        <end position="123"/>
    </location>
</feature>
<name>A0A4U8VRT9_9NOCA</name>
<evidence type="ECO:0000313" key="4">
    <source>
        <dbReference type="Proteomes" id="UP000290439"/>
    </source>
</evidence>
<sequence length="492" mass="46643">MTVVPAALERLVQPAREQLPPPSVPGLCDIPGAPQLACDALGATVKGAAGSAVDELVDQLFPGFANLLLIVMSWWTTVPSPELVGPGGEPGSALNEVRAYTGGLQVIMLTTGIMFAAARLALAKRGGLAGEAQESFLMLARAVFGAMAFAAVVTAGTRSGDAFAVWVLDDTAGADRAGTVARLVRLDEQTNVEFGSGVLLLIGLLGAISMLVQLVMLVVRQALLILVVAVLPIAAAASGTGPGSQSYKKLLAWTLAFVLWKPVGSLVYAVAFTVIGNVASRDPHMVLLGLILLVMSVVVLPALIRLVAPAVSTLGGGGGAASVLAGGLAGVAMGAAGGSKGGSGGGRKLSEGDNAAGGGGGGGAGGGGGGGPSGPAAGGGGRAMPSSGSGGGGSGAVISAGPTGEAAGAGASGASGGGNAAKSSAAKAGTGSSGGEAATASGASAAGPVGAAVAAGEAVKAKVQQGAEALESAADSGGAGVPGALGPGEVRR</sequence>
<proteinExistence type="predicted"/>
<evidence type="ECO:0000313" key="3">
    <source>
        <dbReference type="EMBL" id="VFA96266.1"/>
    </source>
</evidence>
<feature type="compositionally biased region" description="Gly residues" evidence="1">
    <location>
        <begin position="477"/>
        <end position="486"/>
    </location>
</feature>
<accession>A0A4U8VRT9</accession>
<dbReference type="AlphaFoldDB" id="A0A4U8VRT9"/>
<feature type="transmembrane region" description="Helical" evidence="2">
    <location>
        <begin position="287"/>
        <end position="308"/>
    </location>
</feature>
<keyword evidence="2" id="KW-0472">Membrane</keyword>
<feature type="compositionally biased region" description="Low complexity" evidence="1">
    <location>
        <begin position="396"/>
        <end position="409"/>
    </location>
</feature>
<reference evidence="3 4" key="1">
    <citation type="submission" date="2019-02" db="EMBL/GenBank/DDBJ databases">
        <authorList>
            <consortium name="Pathogen Informatics"/>
        </authorList>
    </citation>
    <scope>NUCLEOTIDE SEQUENCE [LARGE SCALE GENOMIC DNA]</scope>
    <source>
        <strain evidence="3 4">3012STDY6756504</strain>
    </source>
</reference>
<feature type="transmembrane region" description="Helical" evidence="2">
    <location>
        <begin position="135"/>
        <end position="156"/>
    </location>
</feature>
<feature type="region of interest" description="Disordered" evidence="1">
    <location>
        <begin position="342"/>
        <end position="492"/>
    </location>
</feature>
<keyword evidence="2" id="KW-1133">Transmembrane helix</keyword>
<feature type="transmembrane region" description="Helical" evidence="2">
    <location>
        <begin position="194"/>
        <end position="215"/>
    </location>
</feature>
<keyword evidence="2" id="KW-0812">Transmembrane</keyword>